<evidence type="ECO:0000313" key="1">
    <source>
        <dbReference type="EMBL" id="KAF9967591.1"/>
    </source>
</evidence>
<dbReference type="EMBL" id="JAAAHY010000069">
    <property type="protein sequence ID" value="KAF9967591.1"/>
    <property type="molecule type" value="Genomic_DNA"/>
</dbReference>
<proteinExistence type="predicted"/>
<name>A0A9P6JDE1_MORAP</name>
<keyword evidence="2" id="KW-1185">Reference proteome</keyword>
<dbReference type="Proteomes" id="UP000738359">
    <property type="component" value="Unassembled WGS sequence"/>
</dbReference>
<dbReference type="AlphaFoldDB" id="A0A9P6JDE1"/>
<evidence type="ECO:0000313" key="2">
    <source>
        <dbReference type="Proteomes" id="UP000738359"/>
    </source>
</evidence>
<dbReference type="PANTHER" id="PTHR37450:SF1">
    <property type="entry name" value="CIPC PROTEIN"/>
    <property type="match status" value="1"/>
</dbReference>
<evidence type="ECO:0008006" key="3">
    <source>
        <dbReference type="Google" id="ProtNLM"/>
    </source>
</evidence>
<comment type="caution">
    <text evidence="1">The sequence shown here is derived from an EMBL/GenBank/DDBJ whole genome shotgun (WGS) entry which is preliminary data.</text>
</comment>
<dbReference type="PANTHER" id="PTHR37450">
    <property type="entry name" value="CIPC PROTEIN"/>
    <property type="match status" value="1"/>
</dbReference>
<dbReference type="Pfam" id="PF12585">
    <property type="entry name" value="DUF3759"/>
    <property type="match status" value="1"/>
</dbReference>
<accession>A0A9P6JDE1</accession>
<gene>
    <name evidence="1" type="ORF">BGZ70_008965</name>
</gene>
<organism evidence="1 2">
    <name type="scientific">Mortierella alpina</name>
    <name type="common">Oleaginous fungus</name>
    <name type="synonym">Mortierella renispora</name>
    <dbReference type="NCBI Taxonomy" id="64518"/>
    <lineage>
        <taxon>Eukaryota</taxon>
        <taxon>Fungi</taxon>
        <taxon>Fungi incertae sedis</taxon>
        <taxon>Mucoromycota</taxon>
        <taxon>Mortierellomycotina</taxon>
        <taxon>Mortierellomycetes</taxon>
        <taxon>Mortierellales</taxon>
        <taxon>Mortierellaceae</taxon>
        <taxon>Mortierella</taxon>
    </lineage>
</organism>
<sequence length="96" mass="10947">MFGFGDSHDTVYNDKTHKVSWTHELIAGAAAFEAMRSYEGQHPDDKHQLTKEIFAGLAAAEADKLVETKGLDFMDREKVKHEAKKNAERIYDEKYS</sequence>
<reference evidence="1" key="1">
    <citation type="journal article" date="2020" name="Fungal Divers.">
        <title>Resolving the Mortierellaceae phylogeny through synthesis of multi-gene phylogenetics and phylogenomics.</title>
        <authorList>
            <person name="Vandepol N."/>
            <person name="Liber J."/>
            <person name="Desiro A."/>
            <person name="Na H."/>
            <person name="Kennedy M."/>
            <person name="Barry K."/>
            <person name="Grigoriev I.V."/>
            <person name="Miller A.N."/>
            <person name="O'Donnell K."/>
            <person name="Stajich J.E."/>
            <person name="Bonito G."/>
        </authorList>
    </citation>
    <scope>NUCLEOTIDE SEQUENCE</scope>
    <source>
        <strain evidence="1">CK1249</strain>
    </source>
</reference>
<dbReference type="InterPro" id="IPR022234">
    <property type="entry name" value="DUF3759"/>
</dbReference>
<protein>
    <recommendedName>
        <fullName evidence="3">CipC protein</fullName>
    </recommendedName>
</protein>
<dbReference type="OrthoDB" id="9895617at2759"/>